<evidence type="ECO:0000256" key="1">
    <source>
        <dbReference type="SAM" id="SignalP"/>
    </source>
</evidence>
<gene>
    <name evidence="2" type="ORF">GOP47_0011940</name>
</gene>
<keyword evidence="1" id="KW-0732">Signal</keyword>
<reference evidence="2" key="1">
    <citation type="submission" date="2021-01" db="EMBL/GenBank/DDBJ databases">
        <title>Adiantum capillus-veneris genome.</title>
        <authorList>
            <person name="Fang Y."/>
            <person name="Liao Q."/>
        </authorList>
    </citation>
    <scope>NUCLEOTIDE SEQUENCE</scope>
    <source>
        <strain evidence="2">H3</strain>
        <tissue evidence="2">Leaf</tissue>
    </source>
</reference>
<comment type="caution">
    <text evidence="2">The sequence shown here is derived from an EMBL/GenBank/DDBJ whole genome shotgun (WGS) entry which is preliminary data.</text>
</comment>
<accession>A0A9D4ZH94</accession>
<name>A0A9D4ZH94_ADICA</name>
<protein>
    <submittedName>
        <fullName evidence="2">Uncharacterized protein</fullName>
    </submittedName>
</protein>
<feature type="non-terminal residue" evidence="2">
    <location>
        <position position="1"/>
    </location>
</feature>
<evidence type="ECO:0000313" key="3">
    <source>
        <dbReference type="Proteomes" id="UP000886520"/>
    </source>
</evidence>
<organism evidence="2 3">
    <name type="scientific">Adiantum capillus-veneris</name>
    <name type="common">Maidenhair fern</name>
    <dbReference type="NCBI Taxonomy" id="13818"/>
    <lineage>
        <taxon>Eukaryota</taxon>
        <taxon>Viridiplantae</taxon>
        <taxon>Streptophyta</taxon>
        <taxon>Embryophyta</taxon>
        <taxon>Tracheophyta</taxon>
        <taxon>Polypodiopsida</taxon>
        <taxon>Polypodiidae</taxon>
        <taxon>Polypodiales</taxon>
        <taxon>Pteridineae</taxon>
        <taxon>Pteridaceae</taxon>
        <taxon>Vittarioideae</taxon>
        <taxon>Adiantum</taxon>
    </lineage>
</organism>
<dbReference type="AlphaFoldDB" id="A0A9D4ZH94"/>
<dbReference type="EMBL" id="JABFUD020000011">
    <property type="protein sequence ID" value="KAI5073927.1"/>
    <property type="molecule type" value="Genomic_DNA"/>
</dbReference>
<dbReference type="Proteomes" id="UP000886520">
    <property type="component" value="Chromosome 11"/>
</dbReference>
<evidence type="ECO:0000313" key="2">
    <source>
        <dbReference type="EMBL" id="KAI5073927.1"/>
    </source>
</evidence>
<proteinExistence type="predicted"/>
<feature type="chain" id="PRO_5038854881" evidence="1">
    <location>
        <begin position="21"/>
        <end position="147"/>
    </location>
</feature>
<feature type="signal peptide" evidence="1">
    <location>
        <begin position="1"/>
        <end position="20"/>
    </location>
</feature>
<sequence>KNVEVVLMLNLLGFIWKVYNDAFPRKRPPSLSCINLPHALEPGCNSLQPSSSVVPLYIWHLNTFCILTTSSSCHPYFPCVSGPCNMWPSQILEAPPLACKSRPLDPSTPKPGPAHGQLSGGLLHTPMFLTMKMTLCCCCLRTPHELL</sequence>
<keyword evidence="3" id="KW-1185">Reference proteome</keyword>